<dbReference type="AlphaFoldDB" id="A0A154BME7"/>
<dbReference type="OrthoDB" id="9763107at2"/>
<evidence type="ECO:0000256" key="1">
    <source>
        <dbReference type="ARBA" id="ARBA00001933"/>
    </source>
</evidence>
<dbReference type="CDD" id="cd01560">
    <property type="entry name" value="Thr-synth_2"/>
    <property type="match status" value="1"/>
</dbReference>
<dbReference type="GO" id="GO:0004795">
    <property type="term" value="F:threonine synthase activity"/>
    <property type="evidence" value="ECO:0007669"/>
    <property type="project" value="UniProtKB-UniRule"/>
</dbReference>
<comment type="caution">
    <text evidence="7">The sequence shown here is derived from an EMBL/GenBank/DDBJ whole genome shotgun (WGS) entry which is preliminary data.</text>
</comment>
<organism evidence="7 8">
    <name type="scientific">Anaerosporomusa subterranea</name>
    <dbReference type="NCBI Taxonomy" id="1794912"/>
    <lineage>
        <taxon>Bacteria</taxon>
        <taxon>Bacillati</taxon>
        <taxon>Bacillota</taxon>
        <taxon>Negativicutes</taxon>
        <taxon>Acetonemataceae</taxon>
        <taxon>Anaerosporomusa</taxon>
    </lineage>
</organism>
<dbReference type="EMBL" id="LSGP01000025">
    <property type="protein sequence ID" value="KYZ75096.1"/>
    <property type="molecule type" value="Genomic_DNA"/>
</dbReference>
<evidence type="ECO:0000256" key="4">
    <source>
        <dbReference type="NCBIfam" id="TIGR00260"/>
    </source>
</evidence>
<gene>
    <name evidence="7" type="ORF">AXX12_13020</name>
</gene>
<keyword evidence="3 5" id="KW-0663">Pyridoxal phosphate</keyword>
<dbReference type="Gene3D" id="3.40.50.1100">
    <property type="match status" value="2"/>
</dbReference>
<dbReference type="Gene3D" id="3.90.1380.10">
    <property type="entry name" value="Threonine synthase, N-terminal domain"/>
    <property type="match status" value="1"/>
</dbReference>
<keyword evidence="8" id="KW-1185">Reference proteome</keyword>
<dbReference type="GO" id="GO:0005737">
    <property type="term" value="C:cytoplasm"/>
    <property type="evidence" value="ECO:0007669"/>
    <property type="project" value="TreeGrafter"/>
</dbReference>
<accession>A0A154BME7</accession>
<dbReference type="SUPFAM" id="SSF53686">
    <property type="entry name" value="Tryptophan synthase beta subunit-like PLP-dependent enzymes"/>
    <property type="match status" value="1"/>
</dbReference>
<comment type="similarity">
    <text evidence="2">Belongs to the threonine synthase family.</text>
</comment>
<evidence type="ECO:0000259" key="6">
    <source>
        <dbReference type="Pfam" id="PF14821"/>
    </source>
</evidence>
<evidence type="ECO:0000256" key="5">
    <source>
        <dbReference type="PIRSR" id="PIRSR604450-51"/>
    </source>
</evidence>
<evidence type="ECO:0000313" key="8">
    <source>
        <dbReference type="Proteomes" id="UP000076268"/>
    </source>
</evidence>
<dbReference type="EC" id="4.2.3.1" evidence="4"/>
<dbReference type="InterPro" id="IPR004450">
    <property type="entry name" value="Thr_synthase-like"/>
</dbReference>
<dbReference type="RefSeq" id="WP_066244508.1">
    <property type="nucleotide sequence ID" value="NZ_LSGP01000025.1"/>
</dbReference>
<proteinExistence type="inferred from homology"/>
<feature type="domain" description="Threonine synthase N-terminal" evidence="6">
    <location>
        <begin position="2"/>
        <end position="78"/>
    </location>
</feature>
<reference evidence="7 8" key="1">
    <citation type="submission" date="2016-02" db="EMBL/GenBank/DDBJ databases">
        <title>Anaerosporomusa subterraneum gen. nov., sp. nov., a spore-forming obligate anaerobe isolated from saprolite.</title>
        <authorList>
            <person name="Choi J.K."/>
            <person name="Shah M."/>
            <person name="Yee N."/>
        </authorList>
    </citation>
    <scope>NUCLEOTIDE SEQUENCE [LARGE SCALE GENOMIC DNA]</scope>
    <source>
        <strain evidence="7 8">RU4</strain>
    </source>
</reference>
<dbReference type="GO" id="GO:0009088">
    <property type="term" value="P:threonine biosynthetic process"/>
    <property type="evidence" value="ECO:0007669"/>
    <property type="project" value="UniProtKB-UniRule"/>
</dbReference>
<feature type="modified residue" description="N6-(pyridoxal phosphate)lysine" evidence="5">
    <location>
        <position position="112"/>
    </location>
</feature>
<dbReference type="STRING" id="1794912.AXX12_13020"/>
<dbReference type="Proteomes" id="UP000076268">
    <property type="component" value="Unassembled WGS sequence"/>
</dbReference>
<dbReference type="PANTHER" id="PTHR43515:SF1">
    <property type="entry name" value="THREONINE SYNTHASE-LIKE 1"/>
    <property type="match status" value="1"/>
</dbReference>
<evidence type="ECO:0000256" key="3">
    <source>
        <dbReference type="ARBA" id="ARBA00022898"/>
    </source>
</evidence>
<dbReference type="Pfam" id="PF24857">
    <property type="entry name" value="THR4_C"/>
    <property type="match status" value="1"/>
</dbReference>
<name>A0A154BME7_ANASB</name>
<evidence type="ECO:0000256" key="2">
    <source>
        <dbReference type="ARBA" id="ARBA00005517"/>
    </source>
</evidence>
<dbReference type="PANTHER" id="PTHR43515">
    <property type="entry name" value="THREONINE SYNTHASE-LIKE 1"/>
    <property type="match status" value="1"/>
</dbReference>
<dbReference type="InterPro" id="IPR029144">
    <property type="entry name" value="Thr_synth_N"/>
</dbReference>
<dbReference type="Pfam" id="PF14821">
    <property type="entry name" value="Thr_synth_N"/>
    <property type="match status" value="1"/>
</dbReference>
<evidence type="ECO:0000313" key="7">
    <source>
        <dbReference type="EMBL" id="KYZ75096.1"/>
    </source>
</evidence>
<dbReference type="NCBIfam" id="TIGR00260">
    <property type="entry name" value="thrC"/>
    <property type="match status" value="1"/>
</dbReference>
<dbReference type="InterPro" id="IPR037158">
    <property type="entry name" value="Thr_synth_N_sf"/>
</dbReference>
<protein>
    <recommendedName>
        <fullName evidence="4">Threonine synthase</fullName>
        <ecNumber evidence="4">4.2.3.1</ecNumber>
    </recommendedName>
</protein>
<comment type="cofactor">
    <cofactor evidence="1 5">
        <name>pyridoxal 5'-phosphate</name>
        <dbReference type="ChEBI" id="CHEBI:597326"/>
    </cofactor>
</comment>
<dbReference type="InterPro" id="IPR036052">
    <property type="entry name" value="TrpB-like_PALP_sf"/>
</dbReference>
<sequence>MYHSTRGWSQETTAAQAIIAGIAPDGGLYVPAHMPKIDELFIQSLAKLDYPERAKAIMALFLPDFTELELDACVSNAYGAAKFSTTAIAPVKLIEEGPALLELWHGPTAAFKDMALQLLPQLLSVALAKTDHDDKIAILVATSGDTGKAALEGFRDVKRTEIIVFYPLDGVSQVQRLQMVTQEGENVSVVAVQGNFDDAQTGVKTIFADSVLSANLADQGIRLSSANSINWGRLLPQIVYYFSAYADMVQSGRVAIGKPVNFAVPTGNFGNILAGYYAKQMGLPIGRLICASNQNNVLTEFITSGVYDRNRPFHKTLSPSMDILVSSNLERLLYHLSGGNTVKVSGWQSELNATGRYQVDNAVRQAVSSLFWADWSDDVTTKNTIKTVYEQWQYLLDPHTAVAWHAFERYSQVTGDTNPCVIVSTASPFKFCDSVLEALEGKPQSDANQGLELLDRLSSLTGLPIPAALAALANKPIRHYQTCQKGEMGSLVERTLIG</sequence>